<keyword evidence="6 11" id="KW-0694">RNA-binding</keyword>
<comment type="catalytic activity">
    <reaction evidence="10">
        <text>a cytidine in rRNA + S-adenosyl-L-methionine = a 5-methylcytidine in rRNA + S-adenosyl-L-homocysteine + H(+)</text>
        <dbReference type="Rhea" id="RHEA:61484"/>
        <dbReference type="Rhea" id="RHEA-COMP:15836"/>
        <dbReference type="Rhea" id="RHEA-COMP:15837"/>
        <dbReference type="ChEBI" id="CHEBI:15378"/>
        <dbReference type="ChEBI" id="CHEBI:57856"/>
        <dbReference type="ChEBI" id="CHEBI:59789"/>
        <dbReference type="ChEBI" id="CHEBI:74483"/>
        <dbReference type="ChEBI" id="CHEBI:82748"/>
    </reaction>
</comment>
<keyword evidence="14" id="KW-1185">Reference proteome</keyword>
<evidence type="ECO:0000256" key="3">
    <source>
        <dbReference type="ARBA" id="ARBA00022603"/>
    </source>
</evidence>
<proteinExistence type="inferred from homology"/>
<feature type="binding site" evidence="11">
    <location>
        <begin position="278"/>
        <end position="284"/>
    </location>
    <ligand>
        <name>S-adenosyl-L-methionine</name>
        <dbReference type="ChEBI" id="CHEBI:59789"/>
    </ligand>
</feature>
<evidence type="ECO:0000256" key="6">
    <source>
        <dbReference type="ARBA" id="ARBA00022884"/>
    </source>
</evidence>
<dbReference type="InterPro" id="IPR049560">
    <property type="entry name" value="MeTrfase_RsmB-F_NOP2_cat"/>
</dbReference>
<evidence type="ECO:0000313" key="13">
    <source>
        <dbReference type="EMBL" id="KAL1497628.1"/>
    </source>
</evidence>
<dbReference type="PANTHER" id="PTHR22808">
    <property type="entry name" value="NCL1 YEAST -RELATED NOL1/NOP2/FMU SUN DOMAIN-CONTAINING"/>
    <property type="match status" value="1"/>
</dbReference>
<reference evidence="13 14" key="1">
    <citation type="submission" date="2024-05" db="EMBL/GenBank/DDBJ databases">
        <title>Genetic variation in Jamaican populations of the coffee berry borer (Hypothenemus hampei).</title>
        <authorList>
            <person name="Errbii M."/>
            <person name="Myrie A."/>
        </authorList>
    </citation>
    <scope>NUCLEOTIDE SEQUENCE [LARGE SCALE GENOMIC DNA]</scope>
    <source>
        <strain evidence="13">JA-Hopewell-2020-01-JO</strain>
        <tissue evidence="13">Whole body</tissue>
    </source>
</reference>
<feature type="binding site" evidence="11">
    <location>
        <position position="352"/>
    </location>
    <ligand>
        <name>S-adenosyl-L-methionine</name>
        <dbReference type="ChEBI" id="CHEBI:59789"/>
    </ligand>
</feature>
<dbReference type="SUPFAM" id="SSF53335">
    <property type="entry name" value="S-adenosyl-L-methionine-dependent methyltransferases"/>
    <property type="match status" value="1"/>
</dbReference>
<evidence type="ECO:0000256" key="9">
    <source>
        <dbReference type="ARBA" id="ARBA00042050"/>
    </source>
</evidence>
<accession>A0ABD1EMA4</accession>
<keyword evidence="8" id="KW-0496">Mitochondrion</keyword>
<dbReference type="PRINTS" id="PR02008">
    <property type="entry name" value="RCMTFAMILY"/>
</dbReference>
<dbReference type="EMBL" id="JBDJPC010000006">
    <property type="protein sequence ID" value="KAL1497628.1"/>
    <property type="molecule type" value="Genomic_DNA"/>
</dbReference>
<evidence type="ECO:0000259" key="12">
    <source>
        <dbReference type="PROSITE" id="PS51686"/>
    </source>
</evidence>
<keyword evidence="5 11" id="KW-0949">S-adenosyl-L-methionine</keyword>
<feature type="active site" description="Nucleophile" evidence="11">
    <location>
        <position position="407"/>
    </location>
</feature>
<dbReference type="GO" id="GO:0008168">
    <property type="term" value="F:methyltransferase activity"/>
    <property type="evidence" value="ECO:0007669"/>
    <property type="project" value="UniProtKB-KW"/>
</dbReference>
<dbReference type="Pfam" id="PF01189">
    <property type="entry name" value="Methyltr_RsmB-F"/>
    <property type="match status" value="1"/>
</dbReference>
<dbReference type="InterPro" id="IPR029063">
    <property type="entry name" value="SAM-dependent_MTases_sf"/>
</dbReference>
<keyword evidence="3 11" id="KW-0489">Methyltransferase</keyword>
<evidence type="ECO:0000256" key="1">
    <source>
        <dbReference type="ARBA" id="ARBA00004173"/>
    </source>
</evidence>
<dbReference type="PROSITE" id="PS51686">
    <property type="entry name" value="SAM_MT_RSMB_NOP"/>
    <property type="match status" value="1"/>
</dbReference>
<comment type="caution">
    <text evidence="11">Lacks conserved residue(s) required for the propagation of feature annotation.</text>
</comment>
<dbReference type="Gene3D" id="3.40.50.150">
    <property type="entry name" value="Vaccinia Virus protein VP39"/>
    <property type="match status" value="1"/>
</dbReference>
<sequence length="483" mass="55924">MFSYSVLKQFNEISKIFVRYKNPRHHWSVQRKKIHPVDKALAHFDDFYREVFQKKWPSIREGLLGKQKYVAVVNNYGDSDETMAHLELTGALNIRRLFNLEKEYIREQVMKNERNTVLERIWKMDRESEQLSNIAPNSQVATACGETNYHKHSLQASLDSAEIDSRRIIDSKNSELSLELLNEFIPATKVKGNDDFIMESEHYKMFDATLSFQKKKECDIHFPENLNIYCYEMDNFSDFEASKTASTGVLNYYLMDGGSILPVLALDLKPDCNLLDVCAAPGGKSLLALQTLYPHCVVSNDVSMSRTHRIENVYQQFLYDFKERWLDPGRVKITCYDGRCMPFENFDRILVDVPCTTDRHSLKENDNNIFKPDRIKERLKLPELQAELLFSALKLVKKGGIVVYSTCSLSPIQNDGVINMALKKIWEETQIEIIVKDLTAALLQTHRVFELASTKLLKYGHLVIPQKGQNYGPTYFCKLQRIK</sequence>
<comment type="caution">
    <text evidence="13">The sequence shown here is derived from an EMBL/GenBank/DDBJ whole genome shotgun (WGS) entry which is preliminary data.</text>
</comment>
<dbReference type="GO" id="GO:0005739">
    <property type="term" value="C:mitochondrion"/>
    <property type="evidence" value="ECO:0007669"/>
    <property type="project" value="UniProtKB-SubCell"/>
</dbReference>
<evidence type="ECO:0000256" key="5">
    <source>
        <dbReference type="ARBA" id="ARBA00022691"/>
    </source>
</evidence>
<feature type="binding site" evidence="11">
    <location>
        <position position="301"/>
    </location>
    <ligand>
        <name>S-adenosyl-L-methionine</name>
        <dbReference type="ChEBI" id="CHEBI:59789"/>
    </ligand>
</feature>
<gene>
    <name evidence="13" type="ORF">ABEB36_008556</name>
</gene>
<dbReference type="Gene3D" id="6.20.240.40">
    <property type="match status" value="2"/>
</dbReference>
<keyword evidence="2" id="KW-0698">rRNA processing</keyword>
<dbReference type="InterPro" id="IPR023267">
    <property type="entry name" value="RCMT"/>
</dbReference>
<keyword evidence="7" id="KW-0809">Transit peptide</keyword>
<evidence type="ECO:0000256" key="11">
    <source>
        <dbReference type="PROSITE-ProRule" id="PRU01023"/>
    </source>
</evidence>
<evidence type="ECO:0000256" key="4">
    <source>
        <dbReference type="ARBA" id="ARBA00022679"/>
    </source>
</evidence>
<protein>
    <recommendedName>
        <fullName evidence="9">NOL1/NOP2/Sun domain family member 4</fullName>
    </recommendedName>
</protein>
<dbReference type="InterPro" id="IPR001678">
    <property type="entry name" value="MeTrfase_RsmB-F_NOP2_dom"/>
</dbReference>
<evidence type="ECO:0000256" key="2">
    <source>
        <dbReference type="ARBA" id="ARBA00022552"/>
    </source>
</evidence>
<evidence type="ECO:0000256" key="8">
    <source>
        <dbReference type="ARBA" id="ARBA00023128"/>
    </source>
</evidence>
<dbReference type="PANTHER" id="PTHR22808:SF3">
    <property type="entry name" value="5-METHYLCYTOSINE RRNA METHYLTRANSFERASE NSUN4"/>
    <property type="match status" value="1"/>
</dbReference>
<dbReference type="Proteomes" id="UP001566132">
    <property type="component" value="Unassembled WGS sequence"/>
</dbReference>
<comment type="similarity">
    <text evidence="11">Belongs to the class I-like SAM-binding methyltransferase superfamily. RsmB/NOP family.</text>
</comment>
<evidence type="ECO:0000256" key="10">
    <source>
        <dbReference type="ARBA" id="ARBA00049302"/>
    </source>
</evidence>
<feature type="domain" description="SAM-dependent MTase RsmB/NOP-type" evidence="12">
    <location>
        <begin position="173"/>
        <end position="482"/>
    </location>
</feature>
<dbReference type="CDD" id="cd02440">
    <property type="entry name" value="AdoMet_MTases"/>
    <property type="match status" value="1"/>
</dbReference>
<comment type="subcellular location">
    <subcellularLocation>
        <location evidence="1">Mitochondrion</location>
    </subcellularLocation>
</comment>
<dbReference type="GO" id="GO:0003723">
    <property type="term" value="F:RNA binding"/>
    <property type="evidence" value="ECO:0007669"/>
    <property type="project" value="UniProtKB-UniRule"/>
</dbReference>
<keyword evidence="4 11" id="KW-0808">Transferase</keyword>
<dbReference type="GO" id="GO:0006364">
    <property type="term" value="P:rRNA processing"/>
    <property type="evidence" value="ECO:0007669"/>
    <property type="project" value="UniProtKB-KW"/>
</dbReference>
<dbReference type="FunFam" id="3.40.50.150:FF:000055">
    <property type="entry name" value="5-methylcytosine rRNA methyltransferase NSUN4"/>
    <property type="match status" value="1"/>
</dbReference>
<dbReference type="GO" id="GO:0001510">
    <property type="term" value="P:RNA methylation"/>
    <property type="evidence" value="ECO:0007669"/>
    <property type="project" value="UniProtKB-ARBA"/>
</dbReference>
<evidence type="ECO:0000313" key="14">
    <source>
        <dbReference type="Proteomes" id="UP001566132"/>
    </source>
</evidence>
<dbReference type="AlphaFoldDB" id="A0ABD1EMA4"/>
<organism evidence="13 14">
    <name type="scientific">Hypothenemus hampei</name>
    <name type="common">Coffee berry borer</name>
    <dbReference type="NCBI Taxonomy" id="57062"/>
    <lineage>
        <taxon>Eukaryota</taxon>
        <taxon>Metazoa</taxon>
        <taxon>Ecdysozoa</taxon>
        <taxon>Arthropoda</taxon>
        <taxon>Hexapoda</taxon>
        <taxon>Insecta</taxon>
        <taxon>Pterygota</taxon>
        <taxon>Neoptera</taxon>
        <taxon>Endopterygota</taxon>
        <taxon>Coleoptera</taxon>
        <taxon>Polyphaga</taxon>
        <taxon>Cucujiformia</taxon>
        <taxon>Curculionidae</taxon>
        <taxon>Scolytinae</taxon>
        <taxon>Hypothenemus</taxon>
    </lineage>
</organism>
<evidence type="ECO:0000256" key="7">
    <source>
        <dbReference type="ARBA" id="ARBA00022946"/>
    </source>
</evidence>
<name>A0ABD1EMA4_HYPHA</name>